<gene>
    <name evidence="4" type="ORF">FNK824_LOCUS24993</name>
    <name evidence="3" type="ORF">OTI717_LOCUS25467</name>
    <name evidence="1" type="ORF">RFH988_LOCUS33501</name>
    <name evidence="2" type="ORF">SEV965_LOCUS33121</name>
</gene>
<comment type="caution">
    <text evidence="3">The sequence shown here is derived from an EMBL/GenBank/DDBJ whole genome shotgun (WGS) entry which is preliminary data.</text>
</comment>
<name>A0A819JRB9_9BILA</name>
<dbReference type="EMBL" id="CAJOAX010005066">
    <property type="protein sequence ID" value="CAF3933354.1"/>
    <property type="molecule type" value="Genomic_DNA"/>
</dbReference>
<dbReference type="EMBL" id="CAJNOU010004367">
    <property type="protein sequence ID" value="CAF1438711.1"/>
    <property type="molecule type" value="Genomic_DNA"/>
</dbReference>
<accession>A0A819JRB9</accession>
<proteinExistence type="predicted"/>
<evidence type="ECO:0000313" key="5">
    <source>
        <dbReference type="Proteomes" id="UP000663823"/>
    </source>
</evidence>
<evidence type="ECO:0000313" key="3">
    <source>
        <dbReference type="EMBL" id="CAF3933354.1"/>
    </source>
</evidence>
<dbReference type="EMBL" id="CAJNOO010004247">
    <property type="protein sequence ID" value="CAF1374214.1"/>
    <property type="molecule type" value="Genomic_DNA"/>
</dbReference>
<dbReference type="Proteomes" id="UP000663889">
    <property type="component" value="Unassembled WGS sequence"/>
</dbReference>
<dbReference type="AlphaFoldDB" id="A0A819JRB9"/>
<dbReference type="Proteomes" id="UP000663874">
    <property type="component" value="Unassembled WGS sequence"/>
</dbReference>
<dbReference type="Proteomes" id="UP000663823">
    <property type="component" value="Unassembled WGS sequence"/>
</dbReference>
<protein>
    <submittedName>
        <fullName evidence="3">Uncharacterized protein</fullName>
    </submittedName>
</protein>
<reference evidence="3" key="1">
    <citation type="submission" date="2021-02" db="EMBL/GenBank/DDBJ databases">
        <authorList>
            <person name="Nowell W R."/>
        </authorList>
    </citation>
    <scope>NUCLEOTIDE SEQUENCE</scope>
</reference>
<evidence type="ECO:0000313" key="4">
    <source>
        <dbReference type="EMBL" id="CAF3983429.1"/>
    </source>
</evidence>
<dbReference type="EMBL" id="CAJOBE010005733">
    <property type="protein sequence ID" value="CAF3983429.1"/>
    <property type="molecule type" value="Genomic_DNA"/>
</dbReference>
<organism evidence="3 5">
    <name type="scientific">Rotaria sordida</name>
    <dbReference type="NCBI Taxonomy" id="392033"/>
    <lineage>
        <taxon>Eukaryota</taxon>
        <taxon>Metazoa</taxon>
        <taxon>Spiralia</taxon>
        <taxon>Gnathifera</taxon>
        <taxon>Rotifera</taxon>
        <taxon>Eurotatoria</taxon>
        <taxon>Bdelloidea</taxon>
        <taxon>Philodinida</taxon>
        <taxon>Philodinidae</taxon>
        <taxon>Rotaria</taxon>
    </lineage>
</organism>
<evidence type="ECO:0000313" key="2">
    <source>
        <dbReference type="EMBL" id="CAF1438711.1"/>
    </source>
</evidence>
<sequence length="376" mass="44515">MNDHIDESSTTTKTFRFGSGQLLTLNEYQIEKIPYLTALVSAGSSFDSIKVDEGYYLLDSRIDYQDFLFVLNSISFHSIRQIFIHLSKNYNILAIIALMDFLAIEHERDPTLEEVNSSFFWNFAFGYELGEYKFICRPSDIQDMAVRFAIAMAKEEYDFRNRQVIDQIYWFIMFILSAHQLFETNLRYHIHKIAQNSFSIYYPSLLECLNRLEQRTKKEIHKTSITTKICELTPKLEQKYADLMEEIQVYERNLTTPSADEIQIHLELLHWITDESILDRKQNEALKCKLSLEKLYQYESVIDGIRNKIIIDLHDLFMDEIKIIVNRQEEILTLINSLSFNREKTTKVSKSKKRRKIPSITKYQPLPKIHFKHATR</sequence>
<dbReference type="Proteomes" id="UP000663882">
    <property type="component" value="Unassembled WGS sequence"/>
</dbReference>
<dbReference type="OrthoDB" id="10049253at2759"/>
<evidence type="ECO:0000313" key="1">
    <source>
        <dbReference type="EMBL" id="CAF1374214.1"/>
    </source>
</evidence>